<keyword evidence="1" id="KW-0472">Membrane</keyword>
<comment type="caution">
    <text evidence="2">The sequence shown here is derived from an EMBL/GenBank/DDBJ whole genome shotgun (WGS) entry which is preliminary data.</text>
</comment>
<name>A0A016TY20_9BILA</name>
<gene>
    <name evidence="2" type="primary">Acey_s0069.g361</name>
    <name evidence="2" type="ORF">Y032_0069g361</name>
</gene>
<feature type="transmembrane region" description="Helical" evidence="1">
    <location>
        <begin position="75"/>
        <end position="92"/>
    </location>
</feature>
<proteinExistence type="predicted"/>
<organism evidence="2 3">
    <name type="scientific">Ancylostoma ceylanicum</name>
    <dbReference type="NCBI Taxonomy" id="53326"/>
    <lineage>
        <taxon>Eukaryota</taxon>
        <taxon>Metazoa</taxon>
        <taxon>Ecdysozoa</taxon>
        <taxon>Nematoda</taxon>
        <taxon>Chromadorea</taxon>
        <taxon>Rhabditida</taxon>
        <taxon>Rhabditina</taxon>
        <taxon>Rhabditomorpha</taxon>
        <taxon>Strongyloidea</taxon>
        <taxon>Ancylostomatidae</taxon>
        <taxon>Ancylostomatinae</taxon>
        <taxon>Ancylostoma</taxon>
    </lineage>
</organism>
<dbReference type="OrthoDB" id="5833508at2759"/>
<dbReference type="EMBL" id="JARK01001405">
    <property type="protein sequence ID" value="EYC07715.1"/>
    <property type="molecule type" value="Genomic_DNA"/>
</dbReference>
<keyword evidence="1" id="KW-1133">Transmembrane helix</keyword>
<dbReference type="AlphaFoldDB" id="A0A016TY20"/>
<protein>
    <submittedName>
        <fullName evidence="2">Uncharacterized protein</fullName>
    </submittedName>
</protein>
<keyword evidence="3" id="KW-1185">Reference proteome</keyword>
<evidence type="ECO:0000313" key="3">
    <source>
        <dbReference type="Proteomes" id="UP000024635"/>
    </source>
</evidence>
<accession>A0A016TY20</accession>
<keyword evidence="1" id="KW-0812">Transmembrane</keyword>
<evidence type="ECO:0000313" key="2">
    <source>
        <dbReference type="EMBL" id="EYC07715.1"/>
    </source>
</evidence>
<sequence>MRLSDARIHLRKIFHEDRSTRHEILNEKNVRPSRCRKRVRLLCDCDATSLYSSSYSRTFSAIDRKIATALVSQKMIYLFMMFLLILVVIAQPDALTMARMEELATEADELVRDFMDSQRRFTSKIRTRLVTLFLELIPVEIEIQRLENPELQEKFNNIILLLEKKMKIDYGRIKERISTMVTRFVAPTLLPFSILQAPSQEEIQQALLAFETTPYHRDMEYQPINTRRVTNDVQYLAADQQMSPARPYRRENEYQPISTNRLTTDLQYLPADQQTRPSRPYRSQYLPATQRTYQPQYNYLSMNQYPQDYDYNSVSSGQYYWPAYQYGSYQPMVQQQYSPQYYWQQPAQQQVQQRQPSYYWDYPSGRTYYDQNSVFYKY</sequence>
<reference evidence="3" key="1">
    <citation type="journal article" date="2015" name="Nat. Genet.">
        <title>The genome and transcriptome of the zoonotic hookworm Ancylostoma ceylanicum identify infection-specific gene families.</title>
        <authorList>
            <person name="Schwarz E.M."/>
            <person name="Hu Y."/>
            <person name="Antoshechkin I."/>
            <person name="Miller M.M."/>
            <person name="Sternberg P.W."/>
            <person name="Aroian R.V."/>
        </authorList>
    </citation>
    <scope>NUCLEOTIDE SEQUENCE</scope>
    <source>
        <strain evidence="3">HY135</strain>
    </source>
</reference>
<evidence type="ECO:0000256" key="1">
    <source>
        <dbReference type="SAM" id="Phobius"/>
    </source>
</evidence>
<dbReference type="Proteomes" id="UP000024635">
    <property type="component" value="Unassembled WGS sequence"/>
</dbReference>